<dbReference type="CDD" id="cd00408">
    <property type="entry name" value="DHDPS-like"/>
    <property type="match status" value="1"/>
</dbReference>
<evidence type="ECO:0000256" key="2">
    <source>
        <dbReference type="ARBA" id="ARBA00023270"/>
    </source>
</evidence>
<accession>A0A1X2H3E6</accession>
<evidence type="ECO:0000313" key="7">
    <source>
        <dbReference type="Proteomes" id="UP000242180"/>
    </source>
</evidence>
<evidence type="ECO:0000313" key="6">
    <source>
        <dbReference type="EMBL" id="ORY92323.1"/>
    </source>
</evidence>
<dbReference type="PRINTS" id="PR00146">
    <property type="entry name" value="DHPICSNTHASE"/>
</dbReference>
<name>A0A1X2H3E6_SYNRA</name>
<keyword evidence="7" id="KW-1185">Reference proteome</keyword>
<dbReference type="OrthoDB" id="191315at2759"/>
<dbReference type="InterPro" id="IPR002220">
    <property type="entry name" value="DapA-like"/>
</dbReference>
<dbReference type="PANTHER" id="PTHR12128">
    <property type="entry name" value="DIHYDRODIPICOLINATE SYNTHASE"/>
    <property type="match status" value="1"/>
</dbReference>
<dbReference type="EMBL" id="MCGN01000010">
    <property type="protein sequence ID" value="ORY92323.1"/>
    <property type="molecule type" value="Genomic_DNA"/>
</dbReference>
<dbReference type="Proteomes" id="UP000242180">
    <property type="component" value="Unassembled WGS sequence"/>
</dbReference>
<evidence type="ECO:0000256" key="4">
    <source>
        <dbReference type="PIRSR" id="PIRSR001365-1"/>
    </source>
</evidence>
<dbReference type="OMA" id="DMPIMLY"/>
<evidence type="ECO:0000256" key="3">
    <source>
        <dbReference type="PIRNR" id="PIRNR001365"/>
    </source>
</evidence>
<feature type="active site" description="Schiff-base intermediate with substrate" evidence="4">
    <location>
        <position position="171"/>
    </location>
</feature>
<feature type="binding site" evidence="5">
    <location>
        <position position="215"/>
    </location>
    <ligand>
        <name>pyruvate</name>
        <dbReference type="ChEBI" id="CHEBI:15361"/>
    </ligand>
</feature>
<reference evidence="6 7" key="1">
    <citation type="submission" date="2016-07" db="EMBL/GenBank/DDBJ databases">
        <title>Pervasive Adenine N6-methylation of Active Genes in Fungi.</title>
        <authorList>
            <consortium name="DOE Joint Genome Institute"/>
            <person name="Mondo S.J."/>
            <person name="Dannebaum R.O."/>
            <person name="Kuo R.C."/>
            <person name="Labutti K."/>
            <person name="Haridas S."/>
            <person name="Kuo A."/>
            <person name="Salamov A."/>
            <person name="Ahrendt S.R."/>
            <person name="Lipzen A."/>
            <person name="Sullivan W."/>
            <person name="Andreopoulos W.B."/>
            <person name="Clum A."/>
            <person name="Lindquist E."/>
            <person name="Daum C."/>
            <person name="Ramamoorthy G.K."/>
            <person name="Gryganskyi A."/>
            <person name="Culley D."/>
            <person name="Magnuson J.K."/>
            <person name="James T.Y."/>
            <person name="O'Malley M.A."/>
            <person name="Stajich J.E."/>
            <person name="Spatafora J.W."/>
            <person name="Visel A."/>
            <person name="Grigoriev I.V."/>
        </authorList>
    </citation>
    <scope>NUCLEOTIDE SEQUENCE [LARGE SCALE GENOMIC DNA]</scope>
    <source>
        <strain evidence="6 7">NRRL 2496</strain>
    </source>
</reference>
<dbReference type="InterPro" id="IPR013785">
    <property type="entry name" value="Aldolase_TIM"/>
</dbReference>
<dbReference type="Gene3D" id="3.20.20.70">
    <property type="entry name" value="Aldolase class I"/>
    <property type="match status" value="1"/>
</dbReference>
<dbReference type="InterPro" id="IPR020624">
    <property type="entry name" value="Schiff_base-form_aldolases_CS"/>
</dbReference>
<feature type="active site" description="Proton donor/acceptor" evidence="4">
    <location>
        <position position="142"/>
    </location>
</feature>
<organism evidence="6 7">
    <name type="scientific">Syncephalastrum racemosum</name>
    <name type="common">Filamentous fungus</name>
    <dbReference type="NCBI Taxonomy" id="13706"/>
    <lineage>
        <taxon>Eukaryota</taxon>
        <taxon>Fungi</taxon>
        <taxon>Fungi incertae sedis</taxon>
        <taxon>Mucoromycota</taxon>
        <taxon>Mucoromycotina</taxon>
        <taxon>Mucoromycetes</taxon>
        <taxon>Mucorales</taxon>
        <taxon>Syncephalastraceae</taxon>
        <taxon>Syncephalastrum</taxon>
    </lineage>
</organism>
<dbReference type="STRING" id="13706.A0A1X2H3E6"/>
<dbReference type="InParanoid" id="A0A1X2H3E6"/>
<keyword evidence="2" id="KW-0704">Schiff base</keyword>
<dbReference type="Pfam" id="PF00701">
    <property type="entry name" value="DHDPS"/>
    <property type="match status" value="1"/>
</dbReference>
<dbReference type="PIRSF" id="PIRSF001365">
    <property type="entry name" value="DHDPS"/>
    <property type="match status" value="1"/>
</dbReference>
<keyword evidence="1 3" id="KW-0456">Lyase</keyword>
<dbReference type="PANTHER" id="PTHR12128:SF66">
    <property type="entry name" value="4-HYDROXY-2-OXOGLUTARATE ALDOLASE, MITOCHONDRIAL"/>
    <property type="match status" value="1"/>
</dbReference>
<proteinExistence type="inferred from homology"/>
<dbReference type="PROSITE" id="PS00665">
    <property type="entry name" value="DHDPS_1"/>
    <property type="match status" value="1"/>
</dbReference>
<evidence type="ECO:0008006" key="8">
    <source>
        <dbReference type="Google" id="ProtNLM"/>
    </source>
</evidence>
<evidence type="ECO:0000256" key="5">
    <source>
        <dbReference type="PIRSR" id="PIRSR001365-2"/>
    </source>
</evidence>
<protein>
    <recommendedName>
        <fullName evidence="8">Dihydrodipicolinate synthase</fullName>
    </recommendedName>
</protein>
<evidence type="ECO:0000256" key="1">
    <source>
        <dbReference type="ARBA" id="ARBA00023239"/>
    </source>
</evidence>
<comment type="similarity">
    <text evidence="3">Belongs to the DapA family.</text>
</comment>
<dbReference type="GO" id="GO:0008840">
    <property type="term" value="F:4-hydroxy-tetrahydrodipicolinate synthase activity"/>
    <property type="evidence" value="ECO:0007669"/>
    <property type="project" value="TreeGrafter"/>
</dbReference>
<dbReference type="SUPFAM" id="SSF51569">
    <property type="entry name" value="Aldolase"/>
    <property type="match status" value="1"/>
</dbReference>
<gene>
    <name evidence="6" type="ORF">BCR43DRAFT_527576</name>
</gene>
<dbReference type="AlphaFoldDB" id="A0A1X2H3E6"/>
<dbReference type="SMART" id="SM01130">
    <property type="entry name" value="DHDPS"/>
    <property type="match status" value="1"/>
</dbReference>
<sequence>MAPAIAKGIYVPIPNFFKANEDLDFEGLEKHIQYLANTGLSGIIFQGSTGEAVCLTDEERVEVIKKGRELIQKYDPSLKVLAGTGAQSARLTIKLTRDAAAAGAEYALVLPPSYYKPAMTSTAIYEFFKKVSEESPIPIVIYNYPGVTQGIDIDVQTLVKLAKLPNIVGIKGTDGNIGKVGYIAGRIQPSDNFTLLAGSADFFLPALASGAVGCVPGLANVAPRACVELLRLFEAGKIKEATALQQQLVEPDDALARWYGLPGVKAGMQKVLGWGGIPRNPLQPIEDDKAQAIADALASALTVEKALTQ</sequence>
<feature type="binding site" evidence="5">
    <location>
        <position position="49"/>
    </location>
    <ligand>
        <name>pyruvate</name>
        <dbReference type="ChEBI" id="CHEBI:15361"/>
    </ligand>
</feature>
<comment type="caution">
    <text evidence="6">The sequence shown here is derived from an EMBL/GenBank/DDBJ whole genome shotgun (WGS) entry which is preliminary data.</text>
</comment>